<dbReference type="InterPro" id="IPR032432">
    <property type="entry name" value="Radical_SAM_C"/>
</dbReference>
<dbReference type="SFLD" id="SFLDS00029">
    <property type="entry name" value="Radical_SAM"/>
    <property type="match status" value="1"/>
</dbReference>
<dbReference type="Gene3D" id="3.40.630.30">
    <property type="match status" value="1"/>
</dbReference>
<keyword evidence="11" id="KW-0408">Iron</keyword>
<dbReference type="STRING" id="1797535.A2744_00750"/>
<dbReference type="EMBL" id="MHIE01000027">
    <property type="protein sequence ID" value="OGY45173.1"/>
    <property type="molecule type" value="Genomic_DNA"/>
</dbReference>
<dbReference type="SUPFAM" id="SSF55729">
    <property type="entry name" value="Acyl-CoA N-acyltransferases (Nat)"/>
    <property type="match status" value="1"/>
</dbReference>
<evidence type="ECO:0000256" key="4">
    <source>
        <dbReference type="ARBA" id="ARBA00022485"/>
    </source>
</evidence>
<dbReference type="SMART" id="SM00729">
    <property type="entry name" value="Elp3"/>
    <property type="match status" value="1"/>
</dbReference>
<dbReference type="InterPro" id="IPR016181">
    <property type="entry name" value="Acyl_CoA_acyltransferase"/>
</dbReference>
<keyword evidence="4" id="KW-0004">4Fe-4S</keyword>
<dbReference type="GO" id="GO:0046872">
    <property type="term" value="F:metal ion binding"/>
    <property type="evidence" value="ECO:0007669"/>
    <property type="project" value="UniProtKB-KW"/>
</dbReference>
<feature type="domain" description="Radical SAM core" evidence="16">
    <location>
        <begin position="76"/>
        <end position="359"/>
    </location>
</feature>
<evidence type="ECO:0000256" key="5">
    <source>
        <dbReference type="ARBA" id="ARBA00022555"/>
    </source>
</evidence>
<keyword evidence="12" id="KW-0411">Iron-sulfur</keyword>
<comment type="cofactor">
    <cofactor evidence="1">
        <name>[4Fe-4S] cluster</name>
        <dbReference type="ChEBI" id="CHEBI:49883"/>
    </cofactor>
</comment>
<evidence type="ECO:0000256" key="13">
    <source>
        <dbReference type="ARBA" id="ARBA00023315"/>
    </source>
</evidence>
<comment type="similarity">
    <text evidence="3">Belongs to the ELP3 family.</text>
</comment>
<dbReference type="GO" id="GO:0033588">
    <property type="term" value="C:elongator holoenzyme complex"/>
    <property type="evidence" value="ECO:0007669"/>
    <property type="project" value="TreeGrafter"/>
</dbReference>
<dbReference type="PANTHER" id="PTHR11135">
    <property type="entry name" value="HISTONE ACETYLTRANSFERASE-RELATED"/>
    <property type="match status" value="1"/>
</dbReference>
<evidence type="ECO:0000313" key="17">
    <source>
        <dbReference type="EMBL" id="OGY45173.1"/>
    </source>
</evidence>
<dbReference type="InterPro" id="IPR013785">
    <property type="entry name" value="Aldolase_TIM"/>
</dbReference>
<dbReference type="CDD" id="cd01335">
    <property type="entry name" value="Radical_SAM"/>
    <property type="match status" value="1"/>
</dbReference>
<dbReference type="NCBIfam" id="TIGR01211">
    <property type="entry name" value="ELP3"/>
    <property type="match status" value="1"/>
</dbReference>
<keyword evidence="10" id="KW-0694">RNA-binding</keyword>
<keyword evidence="13" id="KW-0012">Acyltransferase</keyword>
<proteinExistence type="inferred from homology"/>
<comment type="caution">
    <text evidence="17">The sequence shown here is derived from an EMBL/GenBank/DDBJ whole genome shotgun (WGS) entry which is preliminary data.</text>
</comment>
<dbReference type="InterPro" id="IPR058240">
    <property type="entry name" value="rSAM_sf"/>
</dbReference>
<protein>
    <recommendedName>
        <fullName evidence="14">tRNA carboxymethyluridine synthase</fullName>
        <ecNumber evidence="14">2.3.1.311</ecNumber>
    </recommendedName>
</protein>
<dbReference type="AlphaFoldDB" id="A0A1G1XYK5"/>
<dbReference type="SFLD" id="SFLDG01086">
    <property type="entry name" value="elongater_protein-like"/>
    <property type="match status" value="1"/>
</dbReference>
<keyword evidence="5" id="KW-0820">tRNA-binding</keyword>
<dbReference type="GO" id="GO:0000049">
    <property type="term" value="F:tRNA binding"/>
    <property type="evidence" value="ECO:0007669"/>
    <property type="project" value="UniProtKB-KW"/>
</dbReference>
<evidence type="ECO:0000256" key="1">
    <source>
        <dbReference type="ARBA" id="ARBA00001966"/>
    </source>
</evidence>
<keyword evidence="8" id="KW-0819">tRNA processing</keyword>
<comment type="pathway">
    <text evidence="2">tRNA modification.</text>
</comment>
<dbReference type="Proteomes" id="UP000178240">
    <property type="component" value="Unassembled WGS sequence"/>
</dbReference>
<evidence type="ECO:0000256" key="2">
    <source>
        <dbReference type="ARBA" id="ARBA00005217"/>
    </source>
</evidence>
<dbReference type="InterPro" id="IPR039661">
    <property type="entry name" value="ELP3"/>
</dbReference>
<name>A0A1G1XYK5_9BACT</name>
<dbReference type="Gene3D" id="3.20.20.70">
    <property type="entry name" value="Aldolase class I"/>
    <property type="match status" value="1"/>
</dbReference>
<dbReference type="PROSITE" id="PS51918">
    <property type="entry name" value="RADICAL_SAM"/>
    <property type="match status" value="1"/>
</dbReference>
<evidence type="ECO:0000256" key="10">
    <source>
        <dbReference type="ARBA" id="ARBA00022884"/>
    </source>
</evidence>
<keyword evidence="6" id="KW-0808">Transferase</keyword>
<organism evidence="17 18">
    <name type="scientific">Candidatus Buchananbacteria bacterium RIFCSPHIGHO2_01_FULL_44_11</name>
    <dbReference type="NCBI Taxonomy" id="1797535"/>
    <lineage>
        <taxon>Bacteria</taxon>
        <taxon>Candidatus Buchananiibacteriota</taxon>
    </lineage>
</organism>
<gene>
    <name evidence="17" type="ORF">A2744_00750</name>
</gene>
<evidence type="ECO:0000256" key="9">
    <source>
        <dbReference type="ARBA" id="ARBA00022723"/>
    </source>
</evidence>
<evidence type="ECO:0000256" key="8">
    <source>
        <dbReference type="ARBA" id="ARBA00022694"/>
    </source>
</evidence>
<dbReference type="PANTHER" id="PTHR11135:SF2">
    <property type="entry name" value="ELONGATOR COMPLEX PROTEIN 3"/>
    <property type="match status" value="1"/>
</dbReference>
<evidence type="ECO:0000256" key="12">
    <source>
        <dbReference type="ARBA" id="ARBA00023014"/>
    </source>
</evidence>
<dbReference type="SUPFAM" id="SSF102114">
    <property type="entry name" value="Radical SAM enzymes"/>
    <property type="match status" value="1"/>
</dbReference>
<reference evidence="17 18" key="1">
    <citation type="journal article" date="2016" name="Nat. Commun.">
        <title>Thousands of microbial genomes shed light on interconnected biogeochemical processes in an aquifer system.</title>
        <authorList>
            <person name="Anantharaman K."/>
            <person name="Brown C.T."/>
            <person name="Hug L.A."/>
            <person name="Sharon I."/>
            <person name="Castelle C.J."/>
            <person name="Probst A.J."/>
            <person name="Thomas B.C."/>
            <person name="Singh A."/>
            <person name="Wilkins M.J."/>
            <person name="Karaoz U."/>
            <person name="Brodie E.L."/>
            <person name="Williams K.H."/>
            <person name="Hubbard S.S."/>
            <person name="Banfield J.F."/>
        </authorList>
    </citation>
    <scope>NUCLEOTIDE SEQUENCE [LARGE SCALE GENOMIC DNA]</scope>
</reference>
<evidence type="ECO:0000256" key="6">
    <source>
        <dbReference type="ARBA" id="ARBA00022679"/>
    </source>
</evidence>
<keyword evidence="9" id="KW-0479">Metal-binding</keyword>
<evidence type="ECO:0000256" key="3">
    <source>
        <dbReference type="ARBA" id="ARBA00005494"/>
    </source>
</evidence>
<evidence type="ECO:0000256" key="15">
    <source>
        <dbReference type="ARBA" id="ARBA00047372"/>
    </source>
</evidence>
<dbReference type="Pfam" id="PF16199">
    <property type="entry name" value="Radical_SAM_C"/>
    <property type="match status" value="1"/>
</dbReference>
<dbReference type="InterPro" id="IPR007197">
    <property type="entry name" value="rSAM"/>
</dbReference>
<evidence type="ECO:0000256" key="7">
    <source>
        <dbReference type="ARBA" id="ARBA00022691"/>
    </source>
</evidence>
<dbReference type="GO" id="GO:0106261">
    <property type="term" value="F:tRNA uridine(34) acetyltransferase activity"/>
    <property type="evidence" value="ECO:0007669"/>
    <property type="project" value="UniProtKB-EC"/>
</dbReference>
<comment type="catalytic activity">
    <reaction evidence="15">
        <text>uridine(34) in tRNA + acetyl-CoA + S-adenosyl-L-methionine + H2O = 5-(carboxymethyl)uridine(34) in tRNA + 5'-deoxyadenosine + L-methionine + CoA + 2 H(+)</text>
        <dbReference type="Rhea" id="RHEA:61020"/>
        <dbReference type="Rhea" id="RHEA-COMP:10407"/>
        <dbReference type="Rhea" id="RHEA-COMP:11727"/>
        <dbReference type="ChEBI" id="CHEBI:15377"/>
        <dbReference type="ChEBI" id="CHEBI:15378"/>
        <dbReference type="ChEBI" id="CHEBI:17319"/>
        <dbReference type="ChEBI" id="CHEBI:57287"/>
        <dbReference type="ChEBI" id="CHEBI:57288"/>
        <dbReference type="ChEBI" id="CHEBI:57844"/>
        <dbReference type="ChEBI" id="CHEBI:59789"/>
        <dbReference type="ChEBI" id="CHEBI:65315"/>
        <dbReference type="ChEBI" id="CHEBI:74882"/>
        <dbReference type="EC" id="2.3.1.311"/>
    </reaction>
    <physiologicalReaction direction="left-to-right" evidence="15">
        <dbReference type="Rhea" id="RHEA:61021"/>
    </physiologicalReaction>
</comment>
<evidence type="ECO:0000256" key="14">
    <source>
        <dbReference type="ARBA" id="ARBA00044771"/>
    </source>
</evidence>
<dbReference type="GO" id="GO:0005737">
    <property type="term" value="C:cytoplasm"/>
    <property type="evidence" value="ECO:0007669"/>
    <property type="project" value="TreeGrafter"/>
</dbReference>
<dbReference type="InterPro" id="IPR006638">
    <property type="entry name" value="Elp3/MiaA/NifB-like_rSAM"/>
</dbReference>
<dbReference type="EC" id="2.3.1.311" evidence="14"/>
<evidence type="ECO:0000313" key="18">
    <source>
        <dbReference type="Proteomes" id="UP000178240"/>
    </source>
</evidence>
<dbReference type="Pfam" id="PF04055">
    <property type="entry name" value="Radical_SAM"/>
    <property type="match status" value="1"/>
</dbReference>
<dbReference type="GO" id="GO:0051539">
    <property type="term" value="F:4 iron, 4 sulfur cluster binding"/>
    <property type="evidence" value="ECO:0007669"/>
    <property type="project" value="UniProtKB-KW"/>
</dbReference>
<accession>A0A1G1XYK5</accession>
<dbReference type="GO" id="GO:0002926">
    <property type="term" value="P:tRNA wobble base 5-methoxycarbonylmethyl-2-thiouridinylation"/>
    <property type="evidence" value="ECO:0007669"/>
    <property type="project" value="TreeGrafter"/>
</dbReference>
<sequence length="535" mass="61034">MNNTQLQQIVQAINKTPPKNSAALAAAVRKIAGQFNSPTPAKSALITAYQTLVKTKKIKPNPKLRKLLVKRAVRSLSGVSIITVLTKPFPCPGRCVYCPTDYRMPKSYLANEPAAQRALRNKFSPCLMVTNRIKALEANGHEVDKIELIVLGGTWSFYPLSYQNWFITQCFYAANTYGKKTKRKVKSLEAEQNFNQTAKYKIIGLTLETRPDYVNAQEIKRLRRLGCTRVQLGVQHTDNKILELIKRDDTLEGAVRATQMLKEVGLKVDHHYMPDLPGSTPKKDLAMFKYVFSGPELQPDQIKIYPCIVNEDAELYQWYKSGKYKPYEPKQLLNLLLAIKKIVPPYVRINRLIRDIPAESIVAGNKITNLRQYLKELSHQQGWSCQCLHCREVRDQAEKVQQAKLVCRTYRASAGTEHFFSFESPDQKKVYAFLRLRFNDRPQNNIFPELKNAALVRELHVYGQMIPVGSLDKGLNKNKRTQHRGFGSSLMLTAEELSQKNGYKKIAVISGIGVRNYYRKLGYKLEGTYLTKKLA</sequence>
<dbReference type="SFLD" id="SFLDF00344">
    <property type="entry name" value="ELP3-like"/>
    <property type="match status" value="1"/>
</dbReference>
<dbReference type="InterPro" id="IPR034687">
    <property type="entry name" value="ELP3-like"/>
</dbReference>
<evidence type="ECO:0000259" key="16">
    <source>
        <dbReference type="PROSITE" id="PS51918"/>
    </source>
</evidence>
<evidence type="ECO:0000256" key="11">
    <source>
        <dbReference type="ARBA" id="ARBA00023004"/>
    </source>
</evidence>
<keyword evidence="7" id="KW-0949">S-adenosyl-L-methionine</keyword>